<reference evidence="2 3" key="1">
    <citation type="submission" date="2020-08" db="EMBL/GenBank/DDBJ databases">
        <title>Genomic Encyclopedia of Type Strains, Phase IV (KMG-IV): sequencing the most valuable type-strain genomes for metagenomic binning, comparative biology and taxonomic classification.</title>
        <authorList>
            <person name="Goeker M."/>
        </authorList>
    </citation>
    <scope>NUCLEOTIDE SEQUENCE [LARGE SCALE GENOMIC DNA]</scope>
    <source>
        <strain evidence="2 3">YIM 65646</strain>
    </source>
</reference>
<keyword evidence="2" id="KW-0808">Transferase</keyword>
<dbReference type="EMBL" id="JACHGT010000006">
    <property type="protein sequence ID" value="MBB6035095.1"/>
    <property type="molecule type" value="Genomic_DNA"/>
</dbReference>
<gene>
    <name evidence="2" type="ORF">HNR73_002952</name>
</gene>
<dbReference type="InterPro" id="IPR043519">
    <property type="entry name" value="NT_sf"/>
</dbReference>
<keyword evidence="3" id="KW-1185">Reference proteome</keyword>
<dbReference type="SUPFAM" id="SSF81301">
    <property type="entry name" value="Nucleotidyltransferase"/>
    <property type="match status" value="1"/>
</dbReference>
<sequence length="267" mass="29350">MTHHAQLAVIDRARTELPKDERVLGVFLIGSHASGEDDAYSDVDVHVVIADDAADSFRADFARVLEDLAGPLVLADPIPGLIGGLGITEDWLHVDLIAHPLSEYEPADYEAVLPLFDRTGDLLPPARRPAAEHGEPYFPLPAVNLFFYFLGNLVTVLGRDERVVGNSGIVAVRDQLVKLMRAERGVRRTGGLKRLNTYLSTEQRAFLESIPAAGTDPADIVAANRVICAEFIRRGRALAENTKAAWPDRLEEATLRRLRDHFGVEFG</sequence>
<comment type="caution">
    <text evidence="2">The sequence shown here is derived from an EMBL/GenBank/DDBJ whole genome shotgun (WGS) entry which is preliminary data.</text>
</comment>
<dbReference type="Proteomes" id="UP000548476">
    <property type="component" value="Unassembled WGS sequence"/>
</dbReference>
<evidence type="ECO:0000313" key="2">
    <source>
        <dbReference type="EMBL" id="MBB6035095.1"/>
    </source>
</evidence>
<evidence type="ECO:0000313" key="3">
    <source>
        <dbReference type="Proteomes" id="UP000548476"/>
    </source>
</evidence>
<dbReference type="Pfam" id="PF01909">
    <property type="entry name" value="NTP_transf_2"/>
    <property type="match status" value="1"/>
</dbReference>
<dbReference type="GO" id="GO:0016779">
    <property type="term" value="F:nucleotidyltransferase activity"/>
    <property type="evidence" value="ECO:0007669"/>
    <property type="project" value="InterPro"/>
</dbReference>
<organism evidence="2 3">
    <name type="scientific">Phytomonospora endophytica</name>
    <dbReference type="NCBI Taxonomy" id="714109"/>
    <lineage>
        <taxon>Bacteria</taxon>
        <taxon>Bacillati</taxon>
        <taxon>Actinomycetota</taxon>
        <taxon>Actinomycetes</taxon>
        <taxon>Micromonosporales</taxon>
        <taxon>Micromonosporaceae</taxon>
        <taxon>Phytomonospora</taxon>
    </lineage>
</organism>
<feature type="domain" description="Polymerase nucleotidyl transferase" evidence="1">
    <location>
        <begin position="11"/>
        <end position="68"/>
    </location>
</feature>
<dbReference type="RefSeq" id="WP_184787971.1">
    <property type="nucleotide sequence ID" value="NZ_BONT01000007.1"/>
</dbReference>
<dbReference type="AlphaFoldDB" id="A0A841FH93"/>
<name>A0A841FH93_9ACTN</name>
<evidence type="ECO:0000259" key="1">
    <source>
        <dbReference type="Pfam" id="PF01909"/>
    </source>
</evidence>
<accession>A0A841FH93</accession>
<dbReference type="CDD" id="cd05403">
    <property type="entry name" value="NT_KNTase_like"/>
    <property type="match status" value="1"/>
</dbReference>
<proteinExistence type="predicted"/>
<protein>
    <submittedName>
        <fullName evidence="2">Putative nucleotidyltransferase</fullName>
    </submittedName>
</protein>
<dbReference type="InterPro" id="IPR002934">
    <property type="entry name" value="Polymerase_NTP_transf_dom"/>
</dbReference>
<dbReference type="Gene3D" id="3.30.460.10">
    <property type="entry name" value="Beta Polymerase, domain 2"/>
    <property type="match status" value="1"/>
</dbReference>